<evidence type="ECO:0000256" key="8">
    <source>
        <dbReference type="ARBA" id="ARBA00023180"/>
    </source>
</evidence>
<dbReference type="GO" id="GO:0005524">
    <property type="term" value="F:ATP binding"/>
    <property type="evidence" value="ECO:0007669"/>
    <property type="project" value="UniProtKB-KW"/>
</dbReference>
<keyword evidence="9" id="KW-1133">Transmembrane helix</keyword>
<evidence type="ECO:0000256" key="3">
    <source>
        <dbReference type="ARBA" id="ARBA00022729"/>
    </source>
</evidence>
<dbReference type="PROSITE" id="PS51257">
    <property type="entry name" value="PROKAR_LIPOPROTEIN"/>
    <property type="match status" value="1"/>
</dbReference>
<keyword evidence="8" id="KW-0325">Glycoprotein</keyword>
<dbReference type="PANTHER" id="PTHR27002">
    <property type="entry name" value="RECEPTOR-LIKE SERINE/THREONINE-PROTEIN KINASE SD1-8"/>
    <property type="match status" value="1"/>
</dbReference>
<sequence length="327" mass="36673">MNHAGRNHRKVLIIALVASLSVFFAVLLGCVLVFTRLRQGHAIKSSKTQEALKLWRIEESDSDFTLYDFNEMAAATGNFSVSNRLGRGGFGPVYKASGPAVDLRHGLLYLHKHSRVRIIHRDLKASNILLDKDLNPKISDFGMARIFCANITKANTNRVVGTYGYMAPEYASEGIFSVRSDVFSFGVLLLEIVSGKKNSSTHQNYGDFINILGYAWQLWSERREVELIDLALLSDCKDMESIMRCIKVALLCVQKNAMDRPTMTEVTTMLDRDGPVLRDPMQPPHFHLRITDDDDGGEDGWEAENRPQVTGVFSTNDVTVTMIQEGR</sequence>
<keyword evidence="9" id="KW-0472">Membrane</keyword>
<evidence type="ECO:0000256" key="7">
    <source>
        <dbReference type="ARBA" id="ARBA00023157"/>
    </source>
</evidence>
<evidence type="ECO:0000256" key="6">
    <source>
        <dbReference type="ARBA" id="ARBA00022840"/>
    </source>
</evidence>
<dbReference type="GO" id="GO:0004674">
    <property type="term" value="F:protein serine/threonine kinase activity"/>
    <property type="evidence" value="ECO:0007669"/>
    <property type="project" value="UniProtKB-KW"/>
</dbReference>
<dbReference type="InterPro" id="IPR011009">
    <property type="entry name" value="Kinase-like_dom_sf"/>
</dbReference>
<dbReference type="Proteomes" id="UP001054889">
    <property type="component" value="Unassembled WGS sequence"/>
</dbReference>
<dbReference type="Pfam" id="PF00069">
    <property type="entry name" value="Pkinase"/>
    <property type="match status" value="1"/>
</dbReference>
<keyword evidence="1" id="KW-0723">Serine/threonine-protein kinase</keyword>
<dbReference type="SMART" id="SM00220">
    <property type="entry name" value="S_TKc"/>
    <property type="match status" value="1"/>
</dbReference>
<keyword evidence="2" id="KW-0808">Transferase</keyword>
<evidence type="ECO:0000256" key="9">
    <source>
        <dbReference type="SAM" id="Phobius"/>
    </source>
</evidence>
<keyword evidence="12" id="KW-1185">Reference proteome</keyword>
<dbReference type="InterPro" id="IPR000719">
    <property type="entry name" value="Prot_kinase_dom"/>
</dbReference>
<evidence type="ECO:0000256" key="1">
    <source>
        <dbReference type="ARBA" id="ARBA00022527"/>
    </source>
</evidence>
<protein>
    <recommendedName>
        <fullName evidence="10">Protein kinase domain-containing protein</fullName>
    </recommendedName>
</protein>
<evidence type="ECO:0000259" key="10">
    <source>
        <dbReference type="PROSITE" id="PS50011"/>
    </source>
</evidence>
<keyword evidence="4" id="KW-0547">Nucleotide-binding</keyword>
<keyword evidence="9" id="KW-0812">Transmembrane</keyword>
<dbReference type="GO" id="GO:0005886">
    <property type="term" value="C:plasma membrane"/>
    <property type="evidence" value="ECO:0007669"/>
    <property type="project" value="TreeGrafter"/>
</dbReference>
<evidence type="ECO:0000256" key="5">
    <source>
        <dbReference type="ARBA" id="ARBA00022777"/>
    </source>
</evidence>
<dbReference type="PROSITE" id="PS00108">
    <property type="entry name" value="PROTEIN_KINASE_ST"/>
    <property type="match status" value="1"/>
</dbReference>
<feature type="domain" description="Protein kinase" evidence="10">
    <location>
        <begin position="1"/>
        <end position="277"/>
    </location>
</feature>
<gene>
    <name evidence="11" type="primary">gb21115</name>
    <name evidence="11" type="ORF">PR202_gb21115</name>
</gene>
<keyword evidence="3" id="KW-0732">Signal</keyword>
<dbReference type="PANTHER" id="PTHR27002:SF926">
    <property type="entry name" value="OS07G0535800 PROTEIN"/>
    <property type="match status" value="1"/>
</dbReference>
<dbReference type="InterPro" id="IPR008271">
    <property type="entry name" value="Ser/Thr_kinase_AS"/>
</dbReference>
<dbReference type="FunFam" id="1.10.510.10:FF:000060">
    <property type="entry name" value="G-type lectin S-receptor-like serine/threonine-protein kinase"/>
    <property type="match status" value="1"/>
</dbReference>
<evidence type="ECO:0000313" key="12">
    <source>
        <dbReference type="Proteomes" id="UP001054889"/>
    </source>
</evidence>
<dbReference type="SUPFAM" id="SSF56112">
    <property type="entry name" value="Protein kinase-like (PK-like)"/>
    <property type="match status" value="1"/>
</dbReference>
<name>A0AAV5FCH0_ELECO</name>
<dbReference type="AlphaFoldDB" id="A0AAV5FCH0"/>
<evidence type="ECO:0000256" key="4">
    <source>
        <dbReference type="ARBA" id="ARBA00022741"/>
    </source>
</evidence>
<evidence type="ECO:0000313" key="11">
    <source>
        <dbReference type="EMBL" id="GJN32600.1"/>
    </source>
</evidence>
<evidence type="ECO:0000256" key="2">
    <source>
        <dbReference type="ARBA" id="ARBA00022679"/>
    </source>
</evidence>
<dbReference type="Gene3D" id="1.10.510.10">
    <property type="entry name" value="Transferase(Phosphotransferase) domain 1"/>
    <property type="match status" value="1"/>
</dbReference>
<reference evidence="11" key="1">
    <citation type="journal article" date="2018" name="DNA Res.">
        <title>Multiple hybrid de novo genome assembly of finger millet, an orphan allotetraploid crop.</title>
        <authorList>
            <person name="Hatakeyama M."/>
            <person name="Aluri S."/>
            <person name="Balachadran M.T."/>
            <person name="Sivarajan S.R."/>
            <person name="Patrignani A."/>
            <person name="Gruter S."/>
            <person name="Poveda L."/>
            <person name="Shimizu-Inatsugi R."/>
            <person name="Baeten J."/>
            <person name="Francoijs K.J."/>
            <person name="Nataraja K.N."/>
            <person name="Reddy Y.A.N."/>
            <person name="Phadnis S."/>
            <person name="Ravikumar R.L."/>
            <person name="Schlapbach R."/>
            <person name="Sreeman S.M."/>
            <person name="Shimizu K.K."/>
        </authorList>
    </citation>
    <scope>NUCLEOTIDE SEQUENCE</scope>
</reference>
<dbReference type="EMBL" id="BQKI01000084">
    <property type="protein sequence ID" value="GJN32600.1"/>
    <property type="molecule type" value="Genomic_DNA"/>
</dbReference>
<feature type="transmembrane region" description="Helical" evidence="9">
    <location>
        <begin position="12"/>
        <end position="34"/>
    </location>
</feature>
<keyword evidence="5" id="KW-0418">Kinase</keyword>
<proteinExistence type="predicted"/>
<keyword evidence="7" id="KW-1015">Disulfide bond</keyword>
<comment type="caution">
    <text evidence="11">The sequence shown here is derived from an EMBL/GenBank/DDBJ whole genome shotgun (WGS) entry which is preliminary data.</text>
</comment>
<dbReference type="PROSITE" id="PS50011">
    <property type="entry name" value="PROTEIN_KINASE_DOM"/>
    <property type="match status" value="1"/>
</dbReference>
<keyword evidence="6" id="KW-0067">ATP-binding</keyword>
<accession>A0AAV5FCH0</accession>
<reference evidence="11" key="2">
    <citation type="submission" date="2021-12" db="EMBL/GenBank/DDBJ databases">
        <title>Resequencing data analysis of finger millet.</title>
        <authorList>
            <person name="Hatakeyama M."/>
            <person name="Aluri S."/>
            <person name="Balachadran M.T."/>
            <person name="Sivarajan S.R."/>
            <person name="Poveda L."/>
            <person name="Shimizu-Inatsugi R."/>
            <person name="Schlapbach R."/>
            <person name="Sreeman S.M."/>
            <person name="Shimizu K.K."/>
        </authorList>
    </citation>
    <scope>NUCLEOTIDE SEQUENCE</scope>
</reference>
<organism evidence="11 12">
    <name type="scientific">Eleusine coracana subsp. coracana</name>
    <dbReference type="NCBI Taxonomy" id="191504"/>
    <lineage>
        <taxon>Eukaryota</taxon>
        <taxon>Viridiplantae</taxon>
        <taxon>Streptophyta</taxon>
        <taxon>Embryophyta</taxon>
        <taxon>Tracheophyta</taxon>
        <taxon>Spermatophyta</taxon>
        <taxon>Magnoliopsida</taxon>
        <taxon>Liliopsida</taxon>
        <taxon>Poales</taxon>
        <taxon>Poaceae</taxon>
        <taxon>PACMAD clade</taxon>
        <taxon>Chloridoideae</taxon>
        <taxon>Cynodonteae</taxon>
        <taxon>Eleusininae</taxon>
        <taxon>Eleusine</taxon>
    </lineage>
</organism>